<dbReference type="SUPFAM" id="SSF52540">
    <property type="entry name" value="P-loop containing nucleoside triphosphate hydrolases"/>
    <property type="match status" value="1"/>
</dbReference>
<proteinExistence type="predicted"/>
<sequence length="624" mass="69721">MIDRPLWGWAGTVKEFLSESSENWLESLTRHHVLLFNQPPSGSQFGAWKDEHKVLTQSLRDLAIAEPNATKWGIAFEYELPLEGGRRPDVVVLAGQAVVVLEFKQTGALRQSDRDQVIAYARDLMEYHEKSHGKPVTPVLVLTGAKSSQHDPHLHIVEPSSLAKLLLDAAGPGEIILDEWLNSDYQPLPILIAAARKIFQNEPLPAIKRALSAGIPEAVEELGQIVEDAAKNGKRSLAFVTGVPGSGKTLAGLTLVYERVKKMSNATFLSGNGPLVEVLQDALKSRVFVRDLHAYIKSYGLTEKVPSDHVVVFDEAQRAWDAGYMFSKKQVNRSEPDLLIDIGEKIPDWSALVGLVGEGQEIHAGEEAGIAQWNDAVQPSAGRKTWEVHCSERLKSQFSNVTVKTYKHLDLTISLRSHRADSLHEWVVALLAGQISEAARLANKIQAQMFPMYLTRDLDDAKQYLEDRYEGDTQARYGIIASSKSHKLLEKYGVHSDFMATKNVRIAKWFNEPKGHPRSCCELKDVVTEFGCQGLELDFPLIAWSDDMKWQSKSWQFTKFRTRYELEDPEQIRRNAYRVLLTRGRDGFVIFVPPDASMDETEHTLLASGIEVLPSAVQQVAASA</sequence>
<protein>
    <submittedName>
        <fullName evidence="2">Unannotated protein</fullName>
    </submittedName>
</protein>
<evidence type="ECO:0000313" key="2">
    <source>
        <dbReference type="EMBL" id="CAB4756934.1"/>
    </source>
</evidence>
<reference evidence="2" key="1">
    <citation type="submission" date="2020-05" db="EMBL/GenBank/DDBJ databases">
        <authorList>
            <person name="Chiriac C."/>
            <person name="Salcher M."/>
            <person name="Ghai R."/>
            <person name="Kavagutti S V."/>
        </authorList>
    </citation>
    <scope>NUCLEOTIDE SEQUENCE</scope>
</reference>
<dbReference type="Pfam" id="PF09848">
    <property type="entry name" value="SLFN-g3_helicase"/>
    <property type="match status" value="1"/>
</dbReference>
<dbReference type="EMBL" id="CAEZZK010000067">
    <property type="protein sequence ID" value="CAB4756934.1"/>
    <property type="molecule type" value="Genomic_DNA"/>
</dbReference>
<feature type="domain" description="Schlafen group 3-like DNA/RNA helicase" evidence="1">
    <location>
        <begin position="236"/>
        <end position="593"/>
    </location>
</feature>
<evidence type="ECO:0000259" key="1">
    <source>
        <dbReference type="Pfam" id="PF09848"/>
    </source>
</evidence>
<organism evidence="2">
    <name type="scientific">freshwater metagenome</name>
    <dbReference type="NCBI Taxonomy" id="449393"/>
    <lineage>
        <taxon>unclassified sequences</taxon>
        <taxon>metagenomes</taxon>
        <taxon>ecological metagenomes</taxon>
    </lineage>
</organism>
<dbReference type="AlphaFoldDB" id="A0A6J6UCT2"/>
<name>A0A6J6UCT2_9ZZZZ</name>
<accession>A0A6J6UCT2</accession>
<dbReference type="InterPro" id="IPR027417">
    <property type="entry name" value="P-loop_NTPase"/>
</dbReference>
<gene>
    <name evidence="2" type="ORF">UFOPK2855_00446</name>
</gene>
<dbReference type="InterPro" id="IPR018647">
    <property type="entry name" value="SLFN_3-like_DNA/RNA_helicase"/>
</dbReference>